<feature type="transmembrane region" description="Helical" evidence="5">
    <location>
        <begin position="100"/>
        <end position="117"/>
    </location>
</feature>
<accession>A0AAE3HK69</accession>
<dbReference type="InterPro" id="IPR035952">
    <property type="entry name" value="Rhomboid-like_sf"/>
</dbReference>
<evidence type="ECO:0000259" key="6">
    <source>
        <dbReference type="Pfam" id="PF01694"/>
    </source>
</evidence>
<name>A0AAE3HK69_9GAMM</name>
<feature type="transmembrane region" description="Helical" evidence="5">
    <location>
        <begin position="175"/>
        <end position="192"/>
    </location>
</feature>
<dbReference type="Gene3D" id="1.20.1540.10">
    <property type="entry name" value="Rhomboid-like"/>
    <property type="match status" value="1"/>
</dbReference>
<feature type="transmembrane region" description="Helical" evidence="5">
    <location>
        <begin position="123"/>
        <end position="142"/>
    </location>
</feature>
<keyword evidence="2 5" id="KW-0812">Transmembrane</keyword>
<keyword evidence="8" id="KW-1185">Reference proteome</keyword>
<evidence type="ECO:0000256" key="1">
    <source>
        <dbReference type="ARBA" id="ARBA00004141"/>
    </source>
</evidence>
<evidence type="ECO:0000313" key="7">
    <source>
        <dbReference type="EMBL" id="MCS3903859.1"/>
    </source>
</evidence>
<keyword evidence="4 5" id="KW-0472">Membrane</keyword>
<keyword evidence="7" id="KW-0378">Hydrolase</keyword>
<feature type="transmembrane region" description="Helical" evidence="5">
    <location>
        <begin position="21"/>
        <end position="45"/>
    </location>
</feature>
<feature type="transmembrane region" description="Helical" evidence="5">
    <location>
        <begin position="73"/>
        <end position="93"/>
    </location>
</feature>
<feature type="transmembrane region" description="Helical" evidence="5">
    <location>
        <begin position="149"/>
        <end position="169"/>
    </location>
</feature>
<dbReference type="AlphaFoldDB" id="A0AAE3HK69"/>
<evidence type="ECO:0000256" key="5">
    <source>
        <dbReference type="SAM" id="Phobius"/>
    </source>
</evidence>
<dbReference type="RefSeq" id="WP_259055834.1">
    <property type="nucleotide sequence ID" value="NZ_JANUCT010000012.1"/>
</dbReference>
<dbReference type="EMBL" id="JANUCT010000012">
    <property type="protein sequence ID" value="MCS3903859.1"/>
    <property type="molecule type" value="Genomic_DNA"/>
</dbReference>
<dbReference type="Pfam" id="PF01694">
    <property type="entry name" value="Rhomboid"/>
    <property type="match status" value="1"/>
</dbReference>
<dbReference type="InterPro" id="IPR022764">
    <property type="entry name" value="Peptidase_S54_rhomboid_dom"/>
</dbReference>
<dbReference type="PANTHER" id="PTHR43066">
    <property type="entry name" value="RHOMBOID-RELATED PROTEIN"/>
    <property type="match status" value="1"/>
</dbReference>
<comment type="subcellular location">
    <subcellularLocation>
        <location evidence="1">Membrane</location>
        <topology evidence="1">Multi-pass membrane protein</topology>
    </subcellularLocation>
</comment>
<evidence type="ECO:0000313" key="8">
    <source>
        <dbReference type="Proteomes" id="UP001204445"/>
    </source>
</evidence>
<reference evidence="7" key="1">
    <citation type="submission" date="2022-08" db="EMBL/GenBank/DDBJ databases">
        <title>Genomic Encyclopedia of Type Strains, Phase III (KMG-III): the genomes of soil and plant-associated and newly described type strains.</title>
        <authorList>
            <person name="Whitman W."/>
        </authorList>
    </citation>
    <scope>NUCLEOTIDE SEQUENCE</scope>
    <source>
        <strain evidence="7">HMT 1</strain>
    </source>
</reference>
<dbReference type="GO" id="GO:0016020">
    <property type="term" value="C:membrane"/>
    <property type="evidence" value="ECO:0007669"/>
    <property type="project" value="UniProtKB-SubCell"/>
</dbReference>
<feature type="domain" description="Peptidase S54 rhomboid" evidence="6">
    <location>
        <begin position="60"/>
        <end position="194"/>
    </location>
</feature>
<comment type="caution">
    <text evidence="7">The sequence shown here is derived from an EMBL/GenBank/DDBJ whole genome shotgun (WGS) entry which is preliminary data.</text>
</comment>
<protein>
    <submittedName>
        <fullName evidence="7">Membrane associated rhomboid family serine protease</fullName>
    </submittedName>
</protein>
<proteinExistence type="predicted"/>
<evidence type="ECO:0000256" key="2">
    <source>
        <dbReference type="ARBA" id="ARBA00022692"/>
    </source>
</evidence>
<dbReference type="GO" id="GO:0004252">
    <property type="term" value="F:serine-type endopeptidase activity"/>
    <property type="evidence" value="ECO:0007669"/>
    <property type="project" value="InterPro"/>
</dbReference>
<evidence type="ECO:0000256" key="3">
    <source>
        <dbReference type="ARBA" id="ARBA00022989"/>
    </source>
</evidence>
<gene>
    <name evidence="7" type="ORF">J2T55_001891</name>
</gene>
<sequence>MLNARVSEPDDPTVQIRRSRLIAAGVAGFVGLIWLIHLVIFFTGWNPAFLGVRPGVTSGLVGILTAPLIHGSWGHLISNSPALLVLGIFVLFNTPRASRITLPIIWLGSGLGVWLFARESVHIGASGLTYGMLFYMLVSGILRRDRQSIALTLVVFFLYGGMIWGVFPLARGVSFEYHLFGAITGVLCAVVLRHRDPLPPVKRYDWEFEDDDSDDDLPRIN</sequence>
<dbReference type="SUPFAM" id="SSF144091">
    <property type="entry name" value="Rhomboid-like"/>
    <property type="match status" value="1"/>
</dbReference>
<keyword evidence="3 5" id="KW-1133">Transmembrane helix</keyword>
<organism evidence="7 8">
    <name type="scientific">Methylohalomonas lacus</name>
    <dbReference type="NCBI Taxonomy" id="398773"/>
    <lineage>
        <taxon>Bacteria</taxon>
        <taxon>Pseudomonadati</taxon>
        <taxon>Pseudomonadota</taxon>
        <taxon>Gammaproteobacteria</taxon>
        <taxon>Methylohalomonadales</taxon>
        <taxon>Methylohalomonadaceae</taxon>
        <taxon>Methylohalomonas</taxon>
    </lineage>
</organism>
<keyword evidence="7" id="KW-0645">Protease</keyword>
<dbReference type="Proteomes" id="UP001204445">
    <property type="component" value="Unassembled WGS sequence"/>
</dbReference>
<dbReference type="GO" id="GO:0006508">
    <property type="term" value="P:proteolysis"/>
    <property type="evidence" value="ECO:0007669"/>
    <property type="project" value="UniProtKB-KW"/>
</dbReference>
<evidence type="ECO:0000256" key="4">
    <source>
        <dbReference type="ARBA" id="ARBA00023136"/>
    </source>
</evidence>